<dbReference type="InterPro" id="IPR033749">
    <property type="entry name" value="Polyprenyl_synt_CS"/>
</dbReference>
<protein>
    <submittedName>
        <fullName evidence="8">Polyprenyl synthetase family protein</fullName>
    </submittedName>
</protein>
<evidence type="ECO:0000256" key="4">
    <source>
        <dbReference type="ARBA" id="ARBA00022723"/>
    </source>
</evidence>
<dbReference type="SFLD" id="SFLDS00005">
    <property type="entry name" value="Isoprenoid_Synthase_Type_I"/>
    <property type="match status" value="1"/>
</dbReference>
<dbReference type="EMBL" id="JAYGJQ010000002">
    <property type="protein sequence ID" value="MEA9357920.1"/>
    <property type="molecule type" value="Genomic_DNA"/>
</dbReference>
<evidence type="ECO:0000256" key="3">
    <source>
        <dbReference type="ARBA" id="ARBA00022679"/>
    </source>
</evidence>
<evidence type="ECO:0000256" key="2">
    <source>
        <dbReference type="ARBA" id="ARBA00006706"/>
    </source>
</evidence>
<dbReference type="Proteomes" id="UP001302274">
    <property type="component" value="Unassembled WGS sequence"/>
</dbReference>
<dbReference type="SUPFAM" id="SSF48576">
    <property type="entry name" value="Terpenoid synthases"/>
    <property type="match status" value="1"/>
</dbReference>
<dbReference type="InterPro" id="IPR000092">
    <property type="entry name" value="Polyprenyl_synt"/>
</dbReference>
<dbReference type="PANTHER" id="PTHR43281:SF1">
    <property type="entry name" value="FARNESYL DIPHOSPHATE SYNTHASE"/>
    <property type="match status" value="1"/>
</dbReference>
<dbReference type="PROSITE" id="PS00723">
    <property type="entry name" value="POLYPRENYL_SYNTHASE_1"/>
    <property type="match status" value="1"/>
</dbReference>
<keyword evidence="6" id="KW-0414">Isoprene biosynthesis</keyword>
<comment type="similarity">
    <text evidence="2 7">Belongs to the FPP/GGPP synthase family.</text>
</comment>
<comment type="caution">
    <text evidence="8">The sequence shown here is derived from an EMBL/GenBank/DDBJ whole genome shotgun (WGS) entry which is preliminary data.</text>
</comment>
<proteinExistence type="inferred from homology"/>
<evidence type="ECO:0000313" key="8">
    <source>
        <dbReference type="EMBL" id="MEA9357920.1"/>
    </source>
</evidence>
<gene>
    <name evidence="8" type="ORF">SHI21_16940</name>
</gene>
<comment type="cofactor">
    <cofactor evidence="1">
        <name>Mg(2+)</name>
        <dbReference type="ChEBI" id="CHEBI:18420"/>
    </cofactor>
</comment>
<organism evidence="8 9">
    <name type="scientific">Bacteriovorax antarcticus</name>
    <dbReference type="NCBI Taxonomy" id="3088717"/>
    <lineage>
        <taxon>Bacteria</taxon>
        <taxon>Pseudomonadati</taxon>
        <taxon>Bdellovibrionota</taxon>
        <taxon>Bacteriovoracia</taxon>
        <taxon>Bacteriovoracales</taxon>
        <taxon>Bacteriovoracaceae</taxon>
        <taxon>Bacteriovorax</taxon>
    </lineage>
</organism>
<evidence type="ECO:0000256" key="6">
    <source>
        <dbReference type="ARBA" id="ARBA00023229"/>
    </source>
</evidence>
<evidence type="ECO:0000256" key="7">
    <source>
        <dbReference type="RuleBase" id="RU004466"/>
    </source>
</evidence>
<dbReference type="Gene3D" id="1.10.600.10">
    <property type="entry name" value="Farnesyl Diphosphate Synthase"/>
    <property type="match status" value="1"/>
</dbReference>
<keyword evidence="3 7" id="KW-0808">Transferase</keyword>
<dbReference type="PANTHER" id="PTHR43281">
    <property type="entry name" value="FARNESYL DIPHOSPHATE SYNTHASE"/>
    <property type="match status" value="1"/>
</dbReference>
<dbReference type="RefSeq" id="WP_323578112.1">
    <property type="nucleotide sequence ID" value="NZ_JAYGJQ010000002.1"/>
</dbReference>
<keyword evidence="5" id="KW-0460">Magnesium</keyword>
<name>A0ABU5W0Y0_9BACT</name>
<keyword evidence="9" id="KW-1185">Reference proteome</keyword>
<dbReference type="InterPro" id="IPR008949">
    <property type="entry name" value="Isoprenoid_synthase_dom_sf"/>
</dbReference>
<reference evidence="8 9" key="1">
    <citation type="submission" date="2023-11" db="EMBL/GenBank/DDBJ databases">
        <title>A Novel Polar Bacteriovorax (B. antarcticus) Isolated from the Biocrust in Antarctica.</title>
        <authorList>
            <person name="Mun W."/>
            <person name="Choi S.Y."/>
            <person name="Mitchell R.J."/>
        </authorList>
    </citation>
    <scope>NUCLEOTIDE SEQUENCE [LARGE SCALE GENOMIC DNA]</scope>
    <source>
        <strain evidence="8 9">PP10</strain>
    </source>
</reference>
<keyword evidence="4" id="KW-0479">Metal-binding</keyword>
<sequence>MQSAQIEKMLTHHLVRNLPNHKVLDVYLYASLPGGKLFRPHLVWSVFQDLNPELYQTSHLDLNSNHSKLSSGVEFHHTYTLLHDDLPCMDNDLTRRGKPCTHIAFGEWQALLAGDGLLNISYQLLSKINHPRSQDLFRLFSWALGPKGLIHGQVMDLAHEMTENFQNTLRTHELKTARLIQVAILGSAIIANPKSDYSREKKLWKYSRLLGVNFQLIDDLSELAESELSEHELDVNPWLHFPEESYKETLKGLEQFAKLSKDLKLSNTDKIVKDYYAKMLSLIAPNKKIIDTHLKGKLDLAPVILMMQTFGDI</sequence>
<evidence type="ECO:0000313" key="9">
    <source>
        <dbReference type="Proteomes" id="UP001302274"/>
    </source>
</evidence>
<evidence type="ECO:0000256" key="5">
    <source>
        <dbReference type="ARBA" id="ARBA00022842"/>
    </source>
</evidence>
<dbReference type="Pfam" id="PF00348">
    <property type="entry name" value="polyprenyl_synt"/>
    <property type="match status" value="1"/>
</dbReference>
<accession>A0ABU5W0Y0</accession>
<evidence type="ECO:0000256" key="1">
    <source>
        <dbReference type="ARBA" id="ARBA00001946"/>
    </source>
</evidence>